<keyword evidence="6 9" id="KW-0238">DNA-binding</keyword>
<dbReference type="InterPro" id="IPR036187">
    <property type="entry name" value="DNA_mismatch_repair_MutS_sf"/>
</dbReference>
<evidence type="ECO:0000256" key="4">
    <source>
        <dbReference type="ARBA" id="ARBA00022763"/>
    </source>
</evidence>
<dbReference type="GO" id="GO:0140664">
    <property type="term" value="F:ATP-dependent DNA damage sensor activity"/>
    <property type="evidence" value="ECO:0007669"/>
    <property type="project" value="InterPro"/>
</dbReference>
<feature type="binding site" evidence="9">
    <location>
        <begin position="599"/>
        <end position="606"/>
    </location>
    <ligand>
        <name>ATP</name>
        <dbReference type="ChEBI" id="CHEBI:30616"/>
    </ligand>
</feature>
<dbReference type="SMART" id="SM00534">
    <property type="entry name" value="MUTSac"/>
    <property type="match status" value="1"/>
</dbReference>
<dbReference type="Pfam" id="PF01624">
    <property type="entry name" value="MutS_I"/>
    <property type="match status" value="1"/>
</dbReference>
<dbReference type="Gene3D" id="3.40.1170.10">
    <property type="entry name" value="DNA repair protein MutS, domain I"/>
    <property type="match status" value="1"/>
</dbReference>
<dbReference type="SUPFAM" id="SSF55271">
    <property type="entry name" value="DNA repair protein MutS, domain I"/>
    <property type="match status" value="1"/>
</dbReference>
<comment type="similarity">
    <text evidence="1 9 10">Belongs to the DNA mismatch repair MutS family.</text>
</comment>
<dbReference type="PANTHER" id="PTHR11361:SF34">
    <property type="entry name" value="DNA MISMATCH REPAIR PROTEIN MSH1, MITOCHONDRIAL"/>
    <property type="match status" value="1"/>
</dbReference>
<dbReference type="InterPro" id="IPR000432">
    <property type="entry name" value="DNA_mismatch_repair_MutS_C"/>
</dbReference>
<dbReference type="RefSeq" id="WP_312032240.1">
    <property type="nucleotide sequence ID" value="NZ_CP051151.1"/>
</dbReference>
<gene>
    <name evidence="9 12" type="primary">mutS</name>
    <name evidence="12" type="ORF">HF295_02340</name>
</gene>
<keyword evidence="5 9" id="KW-0067">ATP-binding</keyword>
<dbReference type="Gene3D" id="3.30.420.110">
    <property type="entry name" value="MutS, connector domain"/>
    <property type="match status" value="1"/>
</dbReference>
<dbReference type="InterPro" id="IPR007696">
    <property type="entry name" value="DNA_mismatch_repair_MutS_core"/>
</dbReference>
<evidence type="ECO:0000256" key="6">
    <source>
        <dbReference type="ARBA" id="ARBA00023125"/>
    </source>
</evidence>
<evidence type="ECO:0000256" key="9">
    <source>
        <dbReference type="HAMAP-Rule" id="MF_00096"/>
    </source>
</evidence>
<dbReference type="CDD" id="cd03284">
    <property type="entry name" value="ABC_MutS1"/>
    <property type="match status" value="1"/>
</dbReference>
<dbReference type="NCBIfam" id="NF003810">
    <property type="entry name" value="PRK05399.1"/>
    <property type="match status" value="1"/>
</dbReference>
<evidence type="ECO:0000256" key="7">
    <source>
        <dbReference type="ARBA" id="ARBA00023204"/>
    </source>
</evidence>
<evidence type="ECO:0000256" key="3">
    <source>
        <dbReference type="ARBA" id="ARBA00022741"/>
    </source>
</evidence>
<feature type="domain" description="DNA mismatch repair proteins mutS family" evidence="11">
    <location>
        <begin position="673"/>
        <end position="689"/>
    </location>
</feature>
<accession>A0A7L6N0H7</accession>
<dbReference type="InterPro" id="IPR017261">
    <property type="entry name" value="DNA_mismatch_repair_MutS/MSH"/>
</dbReference>
<dbReference type="FunFam" id="3.40.50.300:FF:000870">
    <property type="entry name" value="MutS protein homolog 4"/>
    <property type="match status" value="1"/>
</dbReference>
<comment type="function">
    <text evidence="8 9">This protein is involved in the repair of mismatches in DNA. It is possible that it carries out the mismatch recognition step. This protein has a weak ATPase activity.</text>
</comment>
<evidence type="ECO:0000313" key="12">
    <source>
        <dbReference type="EMBL" id="QLY39760.1"/>
    </source>
</evidence>
<dbReference type="Pfam" id="PF00488">
    <property type="entry name" value="MutS_V"/>
    <property type="match status" value="1"/>
</dbReference>
<dbReference type="NCBIfam" id="TIGR01070">
    <property type="entry name" value="mutS1"/>
    <property type="match status" value="1"/>
</dbReference>
<dbReference type="GO" id="GO:0006298">
    <property type="term" value="P:mismatch repair"/>
    <property type="evidence" value="ECO:0007669"/>
    <property type="project" value="UniProtKB-UniRule"/>
</dbReference>
<dbReference type="SUPFAM" id="SSF52540">
    <property type="entry name" value="P-loop containing nucleoside triphosphate hydrolases"/>
    <property type="match status" value="1"/>
</dbReference>
<organism evidence="12 13">
    <name type="scientific">Hujiaoplasma nucleasis</name>
    <dbReference type="NCBI Taxonomy" id="2725268"/>
    <lineage>
        <taxon>Bacteria</taxon>
        <taxon>Bacillati</taxon>
        <taxon>Mycoplasmatota</taxon>
        <taxon>Mollicutes</taxon>
        <taxon>Candidatus Izemoplasmatales</taxon>
        <taxon>Hujiaoplasmataceae</taxon>
        <taxon>Hujiaoplasma</taxon>
    </lineage>
</organism>
<reference evidence="12 13" key="1">
    <citation type="submission" date="2020-04" db="EMBL/GenBank/DDBJ databases">
        <authorList>
            <person name="Zheng R.K."/>
            <person name="Sun C.M."/>
        </authorList>
    </citation>
    <scope>NUCLEOTIDE SEQUENCE [LARGE SCALE GENOMIC DNA]</scope>
    <source>
        <strain evidence="13">zrk29</strain>
    </source>
</reference>
<dbReference type="InterPro" id="IPR007860">
    <property type="entry name" value="DNA_mmatch_repair_MutS_con_dom"/>
</dbReference>
<evidence type="ECO:0000313" key="13">
    <source>
        <dbReference type="Proteomes" id="UP000512167"/>
    </source>
</evidence>
<dbReference type="FunFam" id="3.40.1170.10:FF:000001">
    <property type="entry name" value="DNA mismatch repair protein MutS"/>
    <property type="match status" value="1"/>
</dbReference>
<keyword evidence="13" id="KW-1185">Reference proteome</keyword>
<evidence type="ECO:0000256" key="1">
    <source>
        <dbReference type="ARBA" id="ARBA00006271"/>
    </source>
</evidence>
<keyword evidence="3 9" id="KW-0547">Nucleotide-binding</keyword>
<dbReference type="InterPro" id="IPR007695">
    <property type="entry name" value="DNA_mismatch_repair_MutS-lik_N"/>
</dbReference>
<dbReference type="GO" id="GO:0005829">
    <property type="term" value="C:cytosol"/>
    <property type="evidence" value="ECO:0007669"/>
    <property type="project" value="TreeGrafter"/>
</dbReference>
<evidence type="ECO:0000256" key="8">
    <source>
        <dbReference type="ARBA" id="ARBA00024647"/>
    </source>
</evidence>
<dbReference type="EMBL" id="CP051151">
    <property type="protein sequence ID" value="QLY39760.1"/>
    <property type="molecule type" value="Genomic_DNA"/>
</dbReference>
<dbReference type="InterPro" id="IPR016151">
    <property type="entry name" value="DNA_mismatch_repair_MutS_N"/>
</dbReference>
<dbReference type="AlphaFoldDB" id="A0A7L6N0H7"/>
<evidence type="ECO:0000256" key="10">
    <source>
        <dbReference type="RuleBase" id="RU003756"/>
    </source>
</evidence>
<dbReference type="SUPFAM" id="SSF48334">
    <property type="entry name" value="DNA repair protein MutS, domain III"/>
    <property type="match status" value="1"/>
</dbReference>
<dbReference type="SMART" id="SM00533">
    <property type="entry name" value="MUTSd"/>
    <property type="match status" value="1"/>
</dbReference>
<dbReference type="Pfam" id="PF05192">
    <property type="entry name" value="MutS_III"/>
    <property type="match status" value="1"/>
</dbReference>
<evidence type="ECO:0000256" key="2">
    <source>
        <dbReference type="ARBA" id="ARBA00021982"/>
    </source>
</evidence>
<dbReference type="InterPro" id="IPR027417">
    <property type="entry name" value="P-loop_NTPase"/>
</dbReference>
<dbReference type="Gene3D" id="3.40.50.300">
    <property type="entry name" value="P-loop containing nucleotide triphosphate hydrolases"/>
    <property type="match status" value="1"/>
</dbReference>
<dbReference type="InterPro" id="IPR007861">
    <property type="entry name" value="DNA_mismatch_repair_MutS_clamp"/>
</dbReference>
<dbReference type="KEGG" id="tbk:HF295_02340"/>
<dbReference type="GO" id="GO:0003684">
    <property type="term" value="F:damaged DNA binding"/>
    <property type="evidence" value="ECO:0007669"/>
    <property type="project" value="UniProtKB-UniRule"/>
</dbReference>
<protein>
    <recommendedName>
        <fullName evidence="2 9">DNA mismatch repair protein MutS</fullName>
    </recommendedName>
</protein>
<dbReference type="InterPro" id="IPR045076">
    <property type="entry name" value="MutS"/>
</dbReference>
<dbReference type="SUPFAM" id="SSF53150">
    <property type="entry name" value="DNA repair protein MutS, domain II"/>
    <property type="match status" value="1"/>
</dbReference>
<dbReference type="Pfam" id="PF05190">
    <property type="entry name" value="MutS_IV"/>
    <property type="match status" value="1"/>
</dbReference>
<dbReference type="GO" id="GO:0030983">
    <property type="term" value="F:mismatched DNA binding"/>
    <property type="evidence" value="ECO:0007669"/>
    <property type="project" value="InterPro"/>
</dbReference>
<keyword evidence="4 9" id="KW-0227">DNA damage</keyword>
<dbReference type="GO" id="GO:0005524">
    <property type="term" value="F:ATP binding"/>
    <property type="evidence" value="ECO:0007669"/>
    <property type="project" value="UniProtKB-UniRule"/>
</dbReference>
<dbReference type="InterPro" id="IPR036678">
    <property type="entry name" value="MutS_con_dom_sf"/>
</dbReference>
<proteinExistence type="inferred from homology"/>
<keyword evidence="7 9" id="KW-0234">DNA repair</keyword>
<dbReference type="PANTHER" id="PTHR11361">
    <property type="entry name" value="DNA MISMATCH REPAIR PROTEIN MUTS FAMILY MEMBER"/>
    <property type="match status" value="1"/>
</dbReference>
<evidence type="ECO:0000256" key="5">
    <source>
        <dbReference type="ARBA" id="ARBA00022840"/>
    </source>
</evidence>
<name>A0A7L6N0H7_9MOLU</name>
<dbReference type="InterPro" id="IPR005748">
    <property type="entry name" value="DNA_mismatch_repair_MutS"/>
</dbReference>
<dbReference type="Gene3D" id="1.10.1420.10">
    <property type="match status" value="2"/>
</dbReference>
<dbReference type="HAMAP" id="MF_00096">
    <property type="entry name" value="MutS"/>
    <property type="match status" value="1"/>
</dbReference>
<dbReference type="PROSITE" id="PS00486">
    <property type="entry name" value="DNA_MISMATCH_REPAIR_2"/>
    <property type="match status" value="1"/>
</dbReference>
<dbReference type="Proteomes" id="UP000512167">
    <property type="component" value="Chromosome"/>
</dbReference>
<dbReference type="PIRSF" id="PIRSF037677">
    <property type="entry name" value="DNA_mis_repair_Msh6"/>
    <property type="match status" value="1"/>
</dbReference>
<dbReference type="Pfam" id="PF05188">
    <property type="entry name" value="MutS_II"/>
    <property type="match status" value="1"/>
</dbReference>
<sequence>MMQQYLKIKKDYSDYIVFFRLGDFYEMFFQDAIVASKELEIVLTGRDAGAEEKVPMCGVPYHSANIYIEKLIDKGYKVAIAEQTTEPVKGQIVEREIVKLVTPGTLIEESLINQKDNNYIVAISDDKNGFILAYSDLTTGENFLQILPNDIDILFNEIISLNVREVVVDSKFNHQDIEHYLKNHQLTISLEDNTDLKSYYRSLISDIYDKHLLKAFARLINYLEKTQKKELLHLQKVQVFSSQSYLRIDNASKMNLELTRTMMSKSEKSTLFWLLDHCKTAMGSRFLKQNIQRPLIDKDKIQQRYSLVESFNDHFIEKEEIINELKKVYDLERIVGRLSFGNCNAKDLVNLKNSLKTLPSIKENLLALNNIYGQTLVENIPDVQTIVDLIDQAIVDQPPLTIKEGGFIKEGYSQRLDEIKDISANAKSWLDDFVERERKKTGIKNLKVGFNRVFGYYIEISKGQLSQVKDEFAYDRKQTLTNSERFITDELKEKESIILGSKEKIEQLEYDLFIEIRDQVQKETVHLQSIARDLAFIDMLIAFSKISMEKRYIKPQLIEEKKLEIIDGRHPVVEAISDQVFIENSLYMDEKNQILLITGPNMSGKSTFMRQSALIVIMAQMGCFVPAKSAKLFIVDQIFTRIGASDDISTGQSTFMVEMNEVNYALRNATSNSLILFDEIGRGTATYDGMALAQAIIEYSHHKLKAKVLFSTHYHELTHLEDDLKSLRNVHVKAKEEKGDIVFLHKVVDGPTDRSYGIHVAKLAKMPKVVIERAKSILDELEKNHGYNVIKAQTIDLFNYMESIEKDVEEEKYQSVIDQIKKIDILDITPLNAMNILNELIEAIKTIDKKD</sequence>
<evidence type="ECO:0000259" key="11">
    <source>
        <dbReference type="PROSITE" id="PS00486"/>
    </source>
</evidence>
<dbReference type="FunFam" id="1.10.1420.10:FF:000001">
    <property type="entry name" value="DNA mismatch repair protein MutS"/>
    <property type="match status" value="1"/>
</dbReference>